<dbReference type="AlphaFoldDB" id="A0A0S4L5L5"/>
<name>A0A0S4L5L5_9BACT</name>
<protein>
    <submittedName>
        <fullName evidence="1">Uncharacterized protein</fullName>
    </submittedName>
</protein>
<dbReference type="RefSeq" id="WP_176697838.1">
    <property type="nucleotide sequence ID" value="NZ_CZQA01000001.1"/>
</dbReference>
<dbReference type="Proteomes" id="UP000199032">
    <property type="component" value="Unassembled WGS sequence"/>
</dbReference>
<gene>
    <name evidence="1" type="ORF">COMA1_10828</name>
</gene>
<accession>A0A0S4L5L5</accession>
<keyword evidence="2" id="KW-1185">Reference proteome</keyword>
<proteinExistence type="predicted"/>
<reference evidence="1 2" key="1">
    <citation type="submission" date="2015-10" db="EMBL/GenBank/DDBJ databases">
        <authorList>
            <person name="Gilbert D.G."/>
        </authorList>
    </citation>
    <scope>NUCLEOTIDE SEQUENCE [LARGE SCALE GENOMIC DNA]</scope>
    <source>
        <strain evidence="1">COMA1</strain>
    </source>
</reference>
<evidence type="ECO:0000313" key="2">
    <source>
        <dbReference type="Proteomes" id="UP000199032"/>
    </source>
</evidence>
<organism evidence="1 2">
    <name type="scientific">Candidatus Nitrospira nitrosa</name>
    <dbReference type="NCBI Taxonomy" id="1742972"/>
    <lineage>
        <taxon>Bacteria</taxon>
        <taxon>Pseudomonadati</taxon>
        <taxon>Nitrospirota</taxon>
        <taxon>Nitrospiria</taxon>
        <taxon>Nitrospirales</taxon>
        <taxon>Nitrospiraceae</taxon>
        <taxon>Nitrospira</taxon>
    </lineage>
</organism>
<sequence>MEKDNNLSEMEAAISRMMEGTMELVTESVTVQLREQEHPDRSLYPQSDD</sequence>
<evidence type="ECO:0000313" key="1">
    <source>
        <dbReference type="EMBL" id="CUS32821.1"/>
    </source>
</evidence>
<dbReference type="EMBL" id="CZQA01000001">
    <property type="protein sequence ID" value="CUS32821.1"/>
    <property type="molecule type" value="Genomic_DNA"/>
</dbReference>